<evidence type="ECO:0000259" key="9">
    <source>
        <dbReference type="PROSITE" id="PS51918"/>
    </source>
</evidence>
<evidence type="ECO:0000256" key="7">
    <source>
        <dbReference type="ARBA" id="ARBA00023014"/>
    </source>
</evidence>
<reference evidence="10 11" key="1">
    <citation type="submission" date="2018-03" db="EMBL/GenBank/DDBJ databases">
        <authorList>
            <person name="Keele B.F."/>
        </authorList>
    </citation>
    <scope>NUCLEOTIDE SEQUENCE [LARGE SCALE GENOMIC DNA]</scope>
    <source>
        <strain evidence="10 11">CECT 8626</strain>
    </source>
</reference>
<dbReference type="PANTHER" id="PTHR11228:SF7">
    <property type="entry name" value="PQQA PEPTIDE CYCLASE"/>
    <property type="match status" value="1"/>
</dbReference>
<dbReference type="SMART" id="SM00729">
    <property type="entry name" value="Elp3"/>
    <property type="match status" value="1"/>
</dbReference>
<dbReference type="CDD" id="cd21119">
    <property type="entry name" value="SPASM_PqqE"/>
    <property type="match status" value="1"/>
</dbReference>
<keyword evidence="5 8" id="KW-0560">Oxidoreductase</keyword>
<dbReference type="InterPro" id="IPR058240">
    <property type="entry name" value="rSAM_sf"/>
</dbReference>
<evidence type="ECO:0000313" key="11">
    <source>
        <dbReference type="Proteomes" id="UP000244924"/>
    </source>
</evidence>
<dbReference type="PIRSF" id="PIRSF037420">
    <property type="entry name" value="PQQ_syn_pqqE"/>
    <property type="match status" value="1"/>
</dbReference>
<dbReference type="InterPro" id="IPR006638">
    <property type="entry name" value="Elp3/MiaA/NifB-like_rSAM"/>
</dbReference>
<gene>
    <name evidence="10" type="primary">mftC</name>
    <name evidence="8" type="synonym">pqqE</name>
    <name evidence="10" type="ORF">DEA8626_00761</name>
</gene>
<accession>A0A2R8B3S9</accession>
<evidence type="ECO:0000256" key="2">
    <source>
        <dbReference type="ARBA" id="ARBA00022691"/>
    </source>
</evidence>
<dbReference type="PANTHER" id="PTHR11228">
    <property type="entry name" value="RADICAL SAM DOMAIN PROTEIN"/>
    <property type="match status" value="1"/>
</dbReference>
<keyword evidence="11" id="KW-1185">Reference proteome</keyword>
<comment type="similarity">
    <text evidence="8">Belongs to the radical SAM superfamily. PqqE family.</text>
</comment>
<dbReference type="OrthoDB" id="9792276at2"/>
<organism evidence="10 11">
    <name type="scientific">Albidovulum aquaemixtae</name>
    <dbReference type="NCBI Taxonomy" id="1542388"/>
    <lineage>
        <taxon>Bacteria</taxon>
        <taxon>Pseudomonadati</taxon>
        <taxon>Pseudomonadota</taxon>
        <taxon>Alphaproteobacteria</taxon>
        <taxon>Rhodobacterales</taxon>
        <taxon>Paracoccaceae</taxon>
        <taxon>Albidovulum</taxon>
    </lineage>
</organism>
<dbReference type="InterPro" id="IPR050377">
    <property type="entry name" value="Radical_SAM_PqqE_MftC-like"/>
</dbReference>
<feature type="domain" description="Radical SAM core" evidence="9">
    <location>
        <begin position="6"/>
        <end position="222"/>
    </location>
</feature>
<dbReference type="HAMAP" id="MF_00660">
    <property type="entry name" value="PqqE"/>
    <property type="match status" value="1"/>
</dbReference>
<evidence type="ECO:0000256" key="8">
    <source>
        <dbReference type="HAMAP-Rule" id="MF_00660"/>
    </source>
</evidence>
<keyword evidence="6 8" id="KW-0408">Iron</keyword>
<dbReference type="InterPro" id="IPR011843">
    <property type="entry name" value="PQQ_synth_PqqE_bac"/>
</dbReference>
<dbReference type="EMBL" id="OMOQ01000001">
    <property type="protein sequence ID" value="SPH17245.1"/>
    <property type="molecule type" value="Genomic_DNA"/>
</dbReference>
<evidence type="ECO:0000256" key="4">
    <source>
        <dbReference type="ARBA" id="ARBA00022905"/>
    </source>
</evidence>
<dbReference type="InterPro" id="IPR007197">
    <property type="entry name" value="rSAM"/>
</dbReference>
<dbReference type="GO" id="GO:0009975">
    <property type="term" value="F:cyclase activity"/>
    <property type="evidence" value="ECO:0007669"/>
    <property type="project" value="UniProtKB-UniRule"/>
</dbReference>
<evidence type="ECO:0000256" key="5">
    <source>
        <dbReference type="ARBA" id="ARBA00023002"/>
    </source>
</evidence>
<feature type="binding site" evidence="8">
    <location>
        <position position="20"/>
    </location>
    <ligand>
        <name>[4Fe-4S] cluster</name>
        <dbReference type="ChEBI" id="CHEBI:49883"/>
        <note>4Fe-4S-S-AdoMet</note>
    </ligand>
</feature>
<dbReference type="SFLD" id="SFLDG01067">
    <property type="entry name" value="SPASM/twitch_domain_containing"/>
    <property type="match status" value="1"/>
</dbReference>
<dbReference type="PROSITE" id="PS51918">
    <property type="entry name" value="RADICAL_SAM"/>
    <property type="match status" value="1"/>
</dbReference>
<dbReference type="InterPro" id="IPR013785">
    <property type="entry name" value="Aldolase_TIM"/>
</dbReference>
<protein>
    <recommendedName>
        <fullName evidence="8">PqqA peptide cyclase</fullName>
        <ecNumber evidence="8">1.21.98.4</ecNumber>
    </recommendedName>
    <alternativeName>
        <fullName evidence="8">Coenzyme PQQ synthesis protein E</fullName>
    </alternativeName>
</protein>
<dbReference type="SFLD" id="SFLDG01386">
    <property type="entry name" value="main_SPASM_domain-containing"/>
    <property type="match status" value="1"/>
</dbReference>
<dbReference type="Pfam" id="PF13186">
    <property type="entry name" value="SPASM"/>
    <property type="match status" value="1"/>
</dbReference>
<dbReference type="Gene3D" id="3.20.20.70">
    <property type="entry name" value="Aldolase class I"/>
    <property type="match status" value="1"/>
</dbReference>
<dbReference type="SFLD" id="SFLDS00029">
    <property type="entry name" value="Radical_SAM"/>
    <property type="match status" value="1"/>
</dbReference>
<dbReference type="Proteomes" id="UP000244924">
    <property type="component" value="Unassembled WGS sequence"/>
</dbReference>
<dbReference type="InterPro" id="IPR017200">
    <property type="entry name" value="PqqE-like"/>
</dbReference>
<dbReference type="SFLD" id="SFLDF00280">
    <property type="entry name" value="coenzyme_PQQ_synthesis_protein"/>
    <property type="match status" value="1"/>
</dbReference>
<evidence type="ECO:0000256" key="3">
    <source>
        <dbReference type="ARBA" id="ARBA00022723"/>
    </source>
</evidence>
<comment type="cofactor">
    <cofactor evidence="8">
        <name>[4Fe-4S] cluster</name>
        <dbReference type="ChEBI" id="CHEBI:49883"/>
    </cofactor>
    <text evidence="8">Binds 1 [4Fe-4S] cluster. The cluster is coordinated with 3 cysteines and an exchangeable S-adenosyl-L-methionine.</text>
</comment>
<comment type="catalytic activity">
    <reaction evidence="8">
        <text>[PQQ precursor protein] + S-adenosyl-L-methionine = E-Y cross-linked-[PQQ precursor protein] + 5'-deoxyadenosine + L-methionine + H(+)</text>
        <dbReference type="Rhea" id="RHEA:56836"/>
        <dbReference type="Rhea" id="RHEA-COMP:14800"/>
        <dbReference type="Rhea" id="RHEA-COMP:14801"/>
        <dbReference type="ChEBI" id="CHEBI:15378"/>
        <dbReference type="ChEBI" id="CHEBI:17319"/>
        <dbReference type="ChEBI" id="CHEBI:57844"/>
        <dbReference type="ChEBI" id="CHEBI:59789"/>
        <dbReference type="ChEBI" id="CHEBI:141026"/>
        <dbReference type="ChEBI" id="CHEBI:141027"/>
        <dbReference type="EC" id="1.21.98.4"/>
    </reaction>
</comment>
<feature type="binding site" evidence="8">
    <location>
        <position position="27"/>
    </location>
    <ligand>
        <name>[4Fe-4S] cluster</name>
        <dbReference type="ChEBI" id="CHEBI:49883"/>
        <note>4Fe-4S-S-AdoMet</note>
    </ligand>
</feature>
<name>A0A2R8B3S9_9RHOB</name>
<dbReference type="GO" id="GO:0018189">
    <property type="term" value="P:pyrroloquinoline quinone biosynthetic process"/>
    <property type="evidence" value="ECO:0007669"/>
    <property type="project" value="UniProtKB-UniRule"/>
</dbReference>
<keyword evidence="2 8" id="KW-0949">S-adenosyl-L-methionine</keyword>
<sequence>MAEPRIPPPIAMLAELTHRCPLACPYCSNPLELASKDTELSTETWGRVFREAAALGVLQLHLSGGEPAARRDLEELVVRAREAGLYTNLITSGVGLTRARLEALEAAGLDHIQLSVQGVRAEIADRIGGYKGGFARKMELAEHIAELGFPLTLNAVMHRHNLDDLPETLDLALRLGARRIEVACVQFQGWALRNRAALQPSREQVERAKRVVAEARKSRAGRLVIDFVPPDYFADFPKACMGGWGSTGLNVAPDGTVLPCHAAQTIPGLEFQSVATEALADIWYRGPAFMAFRGTDWMPELCRSCDRRDVDFGGCRCQAMALTGDPAATDPVCRKSPQRARLDAIVAAEADYDVPPSFIYRRLRGPVPA</sequence>
<keyword evidence="1 8" id="KW-0004">4Fe-4S</keyword>
<feature type="binding site" evidence="8">
    <location>
        <position position="24"/>
    </location>
    <ligand>
        <name>[4Fe-4S] cluster</name>
        <dbReference type="ChEBI" id="CHEBI:49883"/>
        <note>4Fe-4S-S-AdoMet</note>
    </ligand>
</feature>
<evidence type="ECO:0000313" key="10">
    <source>
        <dbReference type="EMBL" id="SPH17245.1"/>
    </source>
</evidence>
<evidence type="ECO:0000256" key="1">
    <source>
        <dbReference type="ARBA" id="ARBA00022485"/>
    </source>
</evidence>
<dbReference type="EC" id="1.21.98.4" evidence="8"/>
<evidence type="ECO:0000256" key="6">
    <source>
        <dbReference type="ARBA" id="ARBA00023004"/>
    </source>
</evidence>
<keyword evidence="4 8" id="KW-0884">PQQ biosynthesis</keyword>
<dbReference type="GO" id="GO:0016491">
    <property type="term" value="F:oxidoreductase activity"/>
    <property type="evidence" value="ECO:0007669"/>
    <property type="project" value="UniProtKB-KW"/>
</dbReference>
<proteinExistence type="inferred from homology"/>
<comment type="subunit">
    <text evidence="8">Interacts with PqqD. The interaction is necessary for activity of PqqE.</text>
</comment>
<keyword evidence="7 8" id="KW-0411">Iron-sulfur</keyword>
<dbReference type="RefSeq" id="WP_108851709.1">
    <property type="nucleotide sequence ID" value="NZ_OMOQ01000001.1"/>
</dbReference>
<dbReference type="GO" id="GO:0005506">
    <property type="term" value="F:iron ion binding"/>
    <property type="evidence" value="ECO:0007669"/>
    <property type="project" value="UniProtKB-UniRule"/>
</dbReference>
<dbReference type="GO" id="GO:0051539">
    <property type="term" value="F:4 iron, 4 sulfur cluster binding"/>
    <property type="evidence" value="ECO:0007669"/>
    <property type="project" value="UniProtKB-KW"/>
</dbReference>
<dbReference type="NCBIfam" id="TIGR04085">
    <property type="entry name" value="rSAM_more_4Fe4S"/>
    <property type="match status" value="1"/>
</dbReference>
<keyword evidence="10" id="KW-0808">Transferase</keyword>
<dbReference type="SUPFAM" id="SSF102114">
    <property type="entry name" value="Radical SAM enzymes"/>
    <property type="match status" value="1"/>
</dbReference>
<dbReference type="GO" id="GO:0016740">
    <property type="term" value="F:transferase activity"/>
    <property type="evidence" value="ECO:0007669"/>
    <property type="project" value="UniProtKB-KW"/>
</dbReference>
<dbReference type="AlphaFoldDB" id="A0A2R8B3S9"/>
<dbReference type="NCBIfam" id="TIGR02109">
    <property type="entry name" value="PQQ_syn_pqqE"/>
    <property type="match status" value="1"/>
</dbReference>
<comment type="pathway">
    <text evidence="8">Cofactor biosynthesis; pyrroloquinoline quinone biosynthesis.</text>
</comment>
<dbReference type="UniPathway" id="UPA00539"/>
<dbReference type="GO" id="GO:1904047">
    <property type="term" value="F:S-adenosyl-L-methionine binding"/>
    <property type="evidence" value="ECO:0007669"/>
    <property type="project" value="UniProtKB-UniRule"/>
</dbReference>
<dbReference type="InterPro" id="IPR023885">
    <property type="entry name" value="4Fe4S-binding_SPASM_dom"/>
</dbReference>
<comment type="function">
    <text evidence="8">Catalyzes the cross-linking of a glutamate residue and a tyrosine residue in the PqqA protein as part of the biosynthesis of pyrroloquinoline quinone (PQQ).</text>
</comment>
<dbReference type="CDD" id="cd01335">
    <property type="entry name" value="Radical_SAM"/>
    <property type="match status" value="1"/>
</dbReference>
<keyword evidence="3 8" id="KW-0479">Metal-binding</keyword>
<dbReference type="Pfam" id="PF04055">
    <property type="entry name" value="Radical_SAM"/>
    <property type="match status" value="1"/>
</dbReference>